<dbReference type="InterPro" id="IPR036928">
    <property type="entry name" value="AS_sf"/>
</dbReference>
<dbReference type="GeneID" id="54421873"/>
<evidence type="ECO:0000313" key="10">
    <source>
        <dbReference type="RefSeq" id="XP_033533521.1"/>
    </source>
</evidence>
<sequence length="561" mass="61300">MDWRALAKQKRESTIAQIPKEWVLPTIPPPAEQRDISGVWMHQYLTPEEIEITSSDAEKVVELASAGRWKAVDIASAFCHRAAIAHQVLNCLHEFFPQQALEAARALDEHLTSTGKPKGVLHGLPVSLKDQFHVKGVETTMGYLGWIGTFEGKKGTGKERVHESLMVKDLKDLGAVLYCKTAVPSTLMSGETVNNIIDYCWNSANRNLSSGGSSGGEGALIGAGGSVVGFGTDIGGSIRIPAAFNGLYGLRPSSGRLPYEGMANSMDGQNSILSVVGPLSSTPGGLKLVTKALLGMQPWSYDPMVVELPWREEVGEQVSRRATEDGGLTFAIFWDDGEIRPYPSVRRALEKVKAEIEKKGHQVIEWSPPKSIGAISDIAMGVFMSDGGVDAYNAFALAHEEPAPQLAPIVPTTPRTQATASEVAAMNVTIRELRKELMDYWNSTVSLTKNGRPIDAIISPVSPYPAARREMYTHYAYTSWVNALDWTTVVIPVLRTDKAVDVVDPSFTPRSEAEKLEFENYDLDMYDGAKVGVQLVGRRLQEEKMIEIAAQVSRWVKSASE</sequence>
<comment type="similarity">
    <text evidence="2">Belongs to the amidase family.</text>
</comment>
<keyword evidence="4" id="KW-0378">Hydrolase</keyword>
<dbReference type="InterPro" id="IPR020556">
    <property type="entry name" value="Amidase_CS"/>
</dbReference>
<name>A0A6G1G1T8_9PEZI</name>
<evidence type="ECO:0000256" key="2">
    <source>
        <dbReference type="ARBA" id="ARBA00009199"/>
    </source>
</evidence>
<evidence type="ECO:0000256" key="3">
    <source>
        <dbReference type="ARBA" id="ARBA00012922"/>
    </source>
</evidence>
<reference evidence="10" key="3">
    <citation type="submission" date="2025-04" db="UniProtKB">
        <authorList>
            <consortium name="RefSeq"/>
        </authorList>
    </citation>
    <scope>IDENTIFICATION</scope>
    <source>
        <strain evidence="10">CBS 781.70</strain>
    </source>
</reference>
<feature type="binding site" evidence="6">
    <location>
        <position position="213"/>
    </location>
    <ligand>
        <name>substrate</name>
    </ligand>
</feature>
<feature type="domain" description="Amidase" evidence="7">
    <location>
        <begin position="74"/>
        <end position="544"/>
    </location>
</feature>
<dbReference type="AlphaFoldDB" id="A0A6G1G1T8"/>
<dbReference type="SUPFAM" id="SSF75304">
    <property type="entry name" value="Amidase signature (AS) enzymes"/>
    <property type="match status" value="1"/>
</dbReference>
<dbReference type="EC" id="3.5.1.4" evidence="3"/>
<gene>
    <name evidence="8 10" type="ORF">P152DRAFT_474146</name>
</gene>
<reference evidence="10" key="2">
    <citation type="submission" date="2020-04" db="EMBL/GenBank/DDBJ databases">
        <authorList>
            <consortium name="NCBI Genome Project"/>
        </authorList>
    </citation>
    <scope>NUCLEOTIDE SEQUENCE</scope>
    <source>
        <strain evidence="10">CBS 781.70</strain>
    </source>
</reference>
<dbReference type="RefSeq" id="XP_033533521.1">
    <property type="nucleotide sequence ID" value="XM_033681303.1"/>
</dbReference>
<evidence type="ECO:0000256" key="4">
    <source>
        <dbReference type="ARBA" id="ARBA00022801"/>
    </source>
</evidence>
<dbReference type="PANTHER" id="PTHR46072:SF7">
    <property type="entry name" value="AMIDASE"/>
    <property type="match status" value="1"/>
</dbReference>
<feature type="active site" description="Charge relay system" evidence="5">
    <location>
        <position position="129"/>
    </location>
</feature>
<comment type="catalytic activity">
    <reaction evidence="1">
        <text>a monocarboxylic acid amide + H2O = a monocarboxylate + NH4(+)</text>
        <dbReference type="Rhea" id="RHEA:12020"/>
        <dbReference type="ChEBI" id="CHEBI:15377"/>
        <dbReference type="ChEBI" id="CHEBI:28938"/>
        <dbReference type="ChEBI" id="CHEBI:35757"/>
        <dbReference type="ChEBI" id="CHEBI:83628"/>
        <dbReference type="EC" id="3.5.1.4"/>
    </reaction>
</comment>
<dbReference type="PIRSF" id="PIRSF001221">
    <property type="entry name" value="Amidase_fungi"/>
    <property type="match status" value="1"/>
</dbReference>
<feature type="active site" description="Charge relay system" evidence="5">
    <location>
        <position position="213"/>
    </location>
</feature>
<feature type="binding site" evidence="6">
    <location>
        <begin position="234"/>
        <end position="237"/>
    </location>
    <ligand>
        <name>substrate</name>
    </ligand>
</feature>
<reference evidence="8 10" key="1">
    <citation type="submission" date="2020-01" db="EMBL/GenBank/DDBJ databases">
        <authorList>
            <consortium name="DOE Joint Genome Institute"/>
            <person name="Haridas S."/>
            <person name="Albert R."/>
            <person name="Binder M."/>
            <person name="Bloem J."/>
            <person name="Labutti K."/>
            <person name="Salamov A."/>
            <person name="Andreopoulos B."/>
            <person name="Baker S.E."/>
            <person name="Barry K."/>
            <person name="Bills G."/>
            <person name="Bluhm B.H."/>
            <person name="Cannon C."/>
            <person name="Castanera R."/>
            <person name="Culley D.E."/>
            <person name="Daum C."/>
            <person name="Ezra D."/>
            <person name="Gonzalez J.B."/>
            <person name="Henrissat B."/>
            <person name="Kuo A."/>
            <person name="Liang C."/>
            <person name="Lipzen A."/>
            <person name="Lutzoni F."/>
            <person name="Magnuson J."/>
            <person name="Mondo S."/>
            <person name="Nolan M."/>
            <person name="Ohm R."/>
            <person name="Pangilinan J."/>
            <person name="Park H.-J."/>
            <person name="Ramirez L."/>
            <person name="Alfaro M."/>
            <person name="Sun H."/>
            <person name="Tritt A."/>
            <person name="Yoshinaga Y."/>
            <person name="Zwiers L.-H."/>
            <person name="Turgeon B.G."/>
            <person name="Goodwin S.B."/>
            <person name="Spatafora J.W."/>
            <person name="Crous P.W."/>
            <person name="Grigoriev I.V."/>
        </authorList>
    </citation>
    <scope>NUCLEOTIDE SEQUENCE</scope>
    <source>
        <strain evidence="8 10">CBS 781.70</strain>
    </source>
</reference>
<dbReference type="Gene3D" id="3.90.1300.10">
    <property type="entry name" value="Amidase signature (AS) domain"/>
    <property type="match status" value="1"/>
</dbReference>
<evidence type="ECO:0000256" key="5">
    <source>
        <dbReference type="PIRSR" id="PIRSR001221-1"/>
    </source>
</evidence>
<accession>A0A6G1G1T8</accession>
<dbReference type="Proteomes" id="UP000504638">
    <property type="component" value="Unplaced"/>
</dbReference>
<dbReference type="PROSITE" id="PS00571">
    <property type="entry name" value="AMIDASES"/>
    <property type="match status" value="1"/>
</dbReference>
<feature type="active site" description="Acyl-ester intermediate" evidence="5">
    <location>
        <position position="237"/>
    </location>
</feature>
<dbReference type="OrthoDB" id="6428749at2759"/>
<feature type="binding site" evidence="6">
    <location>
        <position position="187"/>
    </location>
    <ligand>
        <name>substrate</name>
    </ligand>
</feature>
<keyword evidence="9" id="KW-1185">Reference proteome</keyword>
<dbReference type="EMBL" id="ML975159">
    <property type="protein sequence ID" value="KAF1811890.1"/>
    <property type="molecule type" value="Genomic_DNA"/>
</dbReference>
<dbReference type="GO" id="GO:0004040">
    <property type="term" value="F:amidase activity"/>
    <property type="evidence" value="ECO:0007669"/>
    <property type="project" value="UniProtKB-EC"/>
</dbReference>
<protein>
    <recommendedName>
        <fullName evidence="3">amidase</fullName>
        <ecNumber evidence="3">3.5.1.4</ecNumber>
    </recommendedName>
</protein>
<organism evidence="8">
    <name type="scientific">Eremomyces bilateralis CBS 781.70</name>
    <dbReference type="NCBI Taxonomy" id="1392243"/>
    <lineage>
        <taxon>Eukaryota</taxon>
        <taxon>Fungi</taxon>
        <taxon>Dikarya</taxon>
        <taxon>Ascomycota</taxon>
        <taxon>Pezizomycotina</taxon>
        <taxon>Dothideomycetes</taxon>
        <taxon>Dothideomycetes incertae sedis</taxon>
        <taxon>Eremomycetales</taxon>
        <taxon>Eremomycetaceae</taxon>
        <taxon>Eremomyces</taxon>
    </lineage>
</organism>
<dbReference type="Pfam" id="PF01425">
    <property type="entry name" value="Amidase"/>
    <property type="match status" value="1"/>
</dbReference>
<proteinExistence type="inferred from homology"/>
<dbReference type="InterPro" id="IPR023631">
    <property type="entry name" value="Amidase_dom"/>
</dbReference>
<evidence type="ECO:0000313" key="8">
    <source>
        <dbReference type="EMBL" id="KAF1811890.1"/>
    </source>
</evidence>
<evidence type="ECO:0000259" key="7">
    <source>
        <dbReference type="Pfam" id="PF01425"/>
    </source>
</evidence>
<evidence type="ECO:0000256" key="6">
    <source>
        <dbReference type="PIRSR" id="PIRSR001221-2"/>
    </source>
</evidence>
<evidence type="ECO:0000256" key="1">
    <source>
        <dbReference type="ARBA" id="ARBA00001311"/>
    </source>
</evidence>
<evidence type="ECO:0000313" key="9">
    <source>
        <dbReference type="Proteomes" id="UP000504638"/>
    </source>
</evidence>
<dbReference type="PANTHER" id="PTHR46072">
    <property type="entry name" value="AMIDASE-RELATED-RELATED"/>
    <property type="match status" value="1"/>
</dbReference>